<dbReference type="Gene3D" id="1.25.40.10">
    <property type="entry name" value="Tetratricopeptide repeat domain"/>
    <property type="match status" value="1"/>
</dbReference>
<dbReference type="PANTHER" id="PTHR43228:SF1">
    <property type="entry name" value="TWO-COMPONENT RESPONSE REGULATOR ARR22"/>
    <property type="match status" value="1"/>
</dbReference>
<dbReference type="InterPro" id="IPR052048">
    <property type="entry name" value="ST_Response_Regulator"/>
</dbReference>
<dbReference type="Proteomes" id="UP000198607">
    <property type="component" value="Unassembled WGS sequence"/>
</dbReference>
<dbReference type="InterPro" id="IPR011990">
    <property type="entry name" value="TPR-like_helical_dom_sf"/>
</dbReference>
<keyword evidence="4" id="KW-1185">Reference proteome</keyword>
<dbReference type="SUPFAM" id="SSF52172">
    <property type="entry name" value="CheY-like"/>
    <property type="match status" value="1"/>
</dbReference>
<feature type="modified residue" description="4-aspartylphosphate" evidence="1">
    <location>
        <position position="74"/>
    </location>
</feature>
<evidence type="ECO:0000256" key="1">
    <source>
        <dbReference type="PROSITE-ProRule" id="PRU00169"/>
    </source>
</evidence>
<feature type="domain" description="Response regulatory" evidence="2">
    <location>
        <begin position="24"/>
        <end position="143"/>
    </location>
</feature>
<evidence type="ECO:0000259" key="2">
    <source>
        <dbReference type="PROSITE" id="PS50110"/>
    </source>
</evidence>
<dbReference type="SMART" id="SM00448">
    <property type="entry name" value="REC"/>
    <property type="match status" value="1"/>
</dbReference>
<reference evidence="3 4" key="1">
    <citation type="submission" date="2016-10" db="EMBL/GenBank/DDBJ databases">
        <authorList>
            <person name="de Groot N.N."/>
        </authorList>
    </citation>
    <scope>NUCLEOTIDE SEQUENCE [LARGE SCALE GENOMIC DNA]</scope>
    <source>
        <strain evidence="3 4">DSM 5885</strain>
    </source>
</reference>
<dbReference type="Gene3D" id="3.40.50.2300">
    <property type="match status" value="1"/>
</dbReference>
<dbReference type="AlphaFoldDB" id="A0A1G7WES8"/>
<dbReference type="OrthoDB" id="7298659at2"/>
<evidence type="ECO:0000313" key="4">
    <source>
        <dbReference type="Proteomes" id="UP000198607"/>
    </source>
</evidence>
<dbReference type="Pfam" id="PF00072">
    <property type="entry name" value="Response_reg"/>
    <property type="match status" value="1"/>
</dbReference>
<dbReference type="InterPro" id="IPR011006">
    <property type="entry name" value="CheY-like_superfamily"/>
</dbReference>
<organism evidence="3 4">
    <name type="scientific">Propionivibrio dicarboxylicus</name>
    <dbReference type="NCBI Taxonomy" id="83767"/>
    <lineage>
        <taxon>Bacteria</taxon>
        <taxon>Pseudomonadati</taxon>
        <taxon>Pseudomonadota</taxon>
        <taxon>Betaproteobacteria</taxon>
        <taxon>Rhodocyclales</taxon>
        <taxon>Rhodocyclaceae</taxon>
        <taxon>Propionivibrio</taxon>
    </lineage>
</organism>
<sequence length="575" mass="63744">MAQPDSSLTADLLFSLSKDLARMRVLLVDRHIGARNSMRIILSTLGVKSIHGAGTAAEVVRQVKANDFDIILTDYHLDDGRDGQQLLEELRQQHLIASSTVFIVITAERGYHNVVSLAELAPDDYLIKPFTADQLQGRLARAIHKKRHFARVLEALDRGAYASALNHCDTLLAQNTPFVFDCLRFKGETLNTLGRYDDAKQIYQRVLDTPTPPAWARMGMAIALRGEEQLEQAELLATDLIEDFPEFLAAYDFVASVREEMGRLPEAQSVLQQAAGISPNNTIRQRLVGDIAVRNQDLDTAEDAYGRVLDRRQGSSLRSIDDYTNLSRAMIDNEHVSEAKKVVEDLRRDWRGSKHGEMAALVMDSLCAHSEGAADRAKEALDKALTLHGELQGDDNPAQLSQKIVVDLAHACLANNETGKAQEIFSKVATENYEDRHLIARIEDVFAKAGMAEAGQSLLDKISREIVDLNNRGVLAARSGDLDTSVKMLIETAQRVPNLQFLVNASKAIFTLIEQRGWVNDYADLGLRFIEQAQAKEPRHPKVISARELYQRVARKYGIDSAPGSARSGAEKTEG</sequence>
<evidence type="ECO:0000313" key="3">
    <source>
        <dbReference type="EMBL" id="SDG70545.1"/>
    </source>
</evidence>
<dbReference type="EMBL" id="FNCY01000001">
    <property type="protein sequence ID" value="SDG70545.1"/>
    <property type="molecule type" value="Genomic_DNA"/>
</dbReference>
<dbReference type="GO" id="GO:0000160">
    <property type="term" value="P:phosphorelay signal transduction system"/>
    <property type="evidence" value="ECO:0007669"/>
    <property type="project" value="InterPro"/>
</dbReference>
<name>A0A1G7WES8_9RHOO</name>
<accession>A0A1G7WES8</accession>
<dbReference type="Pfam" id="PF13432">
    <property type="entry name" value="TPR_16"/>
    <property type="match status" value="1"/>
</dbReference>
<dbReference type="InterPro" id="IPR001789">
    <property type="entry name" value="Sig_transdc_resp-reg_receiver"/>
</dbReference>
<gene>
    <name evidence="3" type="ORF">SAMN05660652_00497</name>
</gene>
<dbReference type="RefSeq" id="WP_091932796.1">
    <property type="nucleotide sequence ID" value="NZ_FNCY01000001.1"/>
</dbReference>
<dbReference type="PROSITE" id="PS50110">
    <property type="entry name" value="RESPONSE_REGULATORY"/>
    <property type="match status" value="1"/>
</dbReference>
<dbReference type="STRING" id="83767.SAMN05660652_00497"/>
<protein>
    <submittedName>
        <fullName evidence="3">Tetratricopeptide repeat-containing protein</fullName>
    </submittedName>
</protein>
<dbReference type="PANTHER" id="PTHR43228">
    <property type="entry name" value="TWO-COMPONENT RESPONSE REGULATOR"/>
    <property type="match status" value="1"/>
</dbReference>
<keyword evidence="1" id="KW-0597">Phosphoprotein</keyword>
<dbReference type="SUPFAM" id="SSF48452">
    <property type="entry name" value="TPR-like"/>
    <property type="match status" value="2"/>
</dbReference>
<proteinExistence type="predicted"/>